<keyword evidence="1" id="KW-0472">Membrane</keyword>
<evidence type="ECO:0000256" key="1">
    <source>
        <dbReference type="SAM" id="Phobius"/>
    </source>
</evidence>
<accession>A0A4V2Z6S5</accession>
<keyword evidence="1" id="KW-0812">Transmembrane</keyword>
<evidence type="ECO:0000313" key="2">
    <source>
        <dbReference type="EMBL" id="TDE33716.1"/>
    </source>
</evidence>
<dbReference type="Proteomes" id="UP000294662">
    <property type="component" value="Unassembled WGS sequence"/>
</dbReference>
<evidence type="ECO:0008006" key="4">
    <source>
        <dbReference type="Google" id="ProtNLM"/>
    </source>
</evidence>
<comment type="caution">
    <text evidence="2">The sequence shown here is derived from an EMBL/GenBank/DDBJ whole genome shotgun (WGS) entry which is preliminary data.</text>
</comment>
<dbReference type="EMBL" id="SMFP01000028">
    <property type="protein sequence ID" value="TDE33716.1"/>
    <property type="molecule type" value="Genomic_DNA"/>
</dbReference>
<reference evidence="2 3" key="1">
    <citation type="submission" date="2019-03" db="EMBL/GenBank/DDBJ databases">
        <authorList>
            <person name="Zhang S."/>
        </authorList>
    </citation>
    <scope>NUCLEOTIDE SEQUENCE [LARGE SCALE GENOMIC DNA]</scope>
    <source>
        <strain evidence="2 3">S4J41</strain>
    </source>
</reference>
<name>A0A4V2Z6S5_9RHOB</name>
<protein>
    <recommendedName>
        <fullName evidence="4">Acyltransferase family protein</fullName>
    </recommendedName>
</protein>
<proteinExistence type="predicted"/>
<dbReference type="OrthoDB" id="9814807at2"/>
<gene>
    <name evidence="2" type="ORF">E1B25_20990</name>
</gene>
<keyword evidence="1" id="KW-1133">Transmembrane helix</keyword>
<organism evidence="2 3">
    <name type="scientific">Antarcticimicrobium sediminis</name>
    <dbReference type="NCBI Taxonomy" id="2546227"/>
    <lineage>
        <taxon>Bacteria</taxon>
        <taxon>Pseudomonadati</taxon>
        <taxon>Pseudomonadota</taxon>
        <taxon>Alphaproteobacteria</taxon>
        <taxon>Rhodobacterales</taxon>
        <taxon>Paracoccaceae</taxon>
        <taxon>Antarcticimicrobium</taxon>
    </lineage>
</organism>
<keyword evidence="3" id="KW-1185">Reference proteome</keyword>
<feature type="transmembrane region" description="Helical" evidence="1">
    <location>
        <begin position="49"/>
        <end position="67"/>
    </location>
</feature>
<evidence type="ECO:0000313" key="3">
    <source>
        <dbReference type="Proteomes" id="UP000294662"/>
    </source>
</evidence>
<dbReference type="RefSeq" id="WP_132831535.1">
    <property type="nucleotide sequence ID" value="NZ_SMFP01000028.1"/>
</dbReference>
<sequence>MKTTSLTKIGPLETLQFLRFAAAGSVLLAHVSFFFHHLSDPDMRIMGEFAQGVALFSVISGFIVPLSPHTNTS</sequence>
<feature type="transmembrane region" description="Helical" evidence="1">
    <location>
        <begin position="20"/>
        <end position="37"/>
    </location>
</feature>
<dbReference type="AlphaFoldDB" id="A0A4V2Z6S5"/>